<keyword evidence="4" id="KW-0762">Sugar transport</keyword>
<dbReference type="PANTHER" id="PTHR48020:SF49">
    <property type="entry name" value="SUGAR TRANSPORTER"/>
    <property type="match status" value="1"/>
</dbReference>
<evidence type="ECO:0000313" key="12">
    <source>
        <dbReference type="EMBL" id="GJN32897.1"/>
    </source>
</evidence>
<dbReference type="InterPro" id="IPR005828">
    <property type="entry name" value="MFS_sugar_transport-like"/>
</dbReference>
<gene>
    <name evidence="12" type="primary">gb21439</name>
    <name evidence="12" type="ORF">PR202_gb21439</name>
</gene>
<dbReference type="FunFam" id="1.20.1250.20:FF:000025">
    <property type="entry name" value="probable polyol transporter 4"/>
    <property type="match status" value="1"/>
</dbReference>
<dbReference type="EMBL" id="BQKI01000084">
    <property type="protein sequence ID" value="GJN32897.1"/>
    <property type="molecule type" value="Genomic_DNA"/>
</dbReference>
<evidence type="ECO:0000256" key="2">
    <source>
        <dbReference type="ARBA" id="ARBA00010992"/>
    </source>
</evidence>
<keyword evidence="7 10" id="KW-1133">Transmembrane helix</keyword>
<dbReference type="PROSITE" id="PS00216">
    <property type="entry name" value="SUGAR_TRANSPORT_1"/>
    <property type="match status" value="1"/>
</dbReference>
<evidence type="ECO:0000256" key="7">
    <source>
        <dbReference type="ARBA" id="ARBA00022989"/>
    </source>
</evidence>
<feature type="transmembrane region" description="Helical" evidence="10">
    <location>
        <begin position="320"/>
        <end position="342"/>
    </location>
</feature>
<dbReference type="AlphaFoldDB" id="A0AAV5FD47"/>
<reference evidence="12" key="1">
    <citation type="journal article" date="2018" name="DNA Res.">
        <title>Multiple hybrid de novo genome assembly of finger millet, an orphan allotetraploid crop.</title>
        <authorList>
            <person name="Hatakeyama M."/>
            <person name="Aluri S."/>
            <person name="Balachadran M.T."/>
            <person name="Sivarajan S.R."/>
            <person name="Patrignani A."/>
            <person name="Gruter S."/>
            <person name="Poveda L."/>
            <person name="Shimizu-Inatsugi R."/>
            <person name="Baeten J."/>
            <person name="Francoijs K.J."/>
            <person name="Nataraja K.N."/>
            <person name="Reddy Y.A.N."/>
            <person name="Phadnis S."/>
            <person name="Ravikumar R.L."/>
            <person name="Schlapbach R."/>
            <person name="Sreeman S.M."/>
            <person name="Shimizu K.K."/>
        </authorList>
    </citation>
    <scope>NUCLEOTIDE SEQUENCE</scope>
</reference>
<dbReference type="InterPro" id="IPR005829">
    <property type="entry name" value="Sugar_transporter_CS"/>
</dbReference>
<feature type="transmembrane region" description="Helical" evidence="10">
    <location>
        <begin position="177"/>
        <end position="200"/>
    </location>
</feature>
<comment type="caution">
    <text evidence="12">The sequence shown here is derived from an EMBL/GenBank/DDBJ whole genome shotgun (WGS) entry which is preliminary data.</text>
</comment>
<feature type="transmembrane region" description="Helical" evidence="10">
    <location>
        <begin position="151"/>
        <end position="171"/>
    </location>
</feature>
<dbReference type="GO" id="GO:0016020">
    <property type="term" value="C:membrane"/>
    <property type="evidence" value="ECO:0007669"/>
    <property type="project" value="UniProtKB-SubCell"/>
</dbReference>
<dbReference type="InterPro" id="IPR003663">
    <property type="entry name" value="Sugar/inositol_transpt"/>
</dbReference>
<comment type="subcellular location">
    <subcellularLocation>
        <location evidence="1">Membrane</location>
        <topology evidence="1">Multi-pass membrane protein</topology>
    </subcellularLocation>
</comment>
<dbReference type="PRINTS" id="PR00171">
    <property type="entry name" value="SUGRTRNSPORT"/>
</dbReference>
<comment type="similarity">
    <text evidence="2 9">Belongs to the major facilitator superfamily. Sugar transporter (TC 2.A.1.1) family.</text>
</comment>
<dbReference type="Gene3D" id="1.20.1250.20">
    <property type="entry name" value="MFS general substrate transporter like domains"/>
    <property type="match status" value="1"/>
</dbReference>
<keyword evidence="6" id="KW-0769">Symport</keyword>
<organism evidence="12 13">
    <name type="scientific">Eleusine coracana subsp. coracana</name>
    <dbReference type="NCBI Taxonomy" id="191504"/>
    <lineage>
        <taxon>Eukaryota</taxon>
        <taxon>Viridiplantae</taxon>
        <taxon>Streptophyta</taxon>
        <taxon>Embryophyta</taxon>
        <taxon>Tracheophyta</taxon>
        <taxon>Spermatophyta</taxon>
        <taxon>Magnoliopsida</taxon>
        <taxon>Liliopsida</taxon>
        <taxon>Poales</taxon>
        <taxon>Poaceae</taxon>
        <taxon>PACMAD clade</taxon>
        <taxon>Chloridoideae</taxon>
        <taxon>Cynodonteae</taxon>
        <taxon>Eleusininae</taxon>
        <taxon>Eleusine</taxon>
    </lineage>
</organism>
<evidence type="ECO:0000256" key="1">
    <source>
        <dbReference type="ARBA" id="ARBA00004141"/>
    </source>
</evidence>
<sequence>MSSAELQKAVEPKKKSNFKYTFTCAILASTTFIIIGYDIGVLSGASFYIKEDLKLTDVQLEILMGLSNPCSLVGSFAAARTSDWIGRRNTIVLTAAIFFVAAFVMGFAANYAMLMAGQFAAGVGGAYAMTIVPVYAAEISPASLRGFMTSFPELTINLGILLGYVSNYAFARLPLRLGWRVMLGVSAPPSVLLAFMVLGMPESPRWLVMKGRLADARAVLEKTSDTAEDVAERLADIKVAAGIPKDVDGDVVAVPVNMIKGGEGSQIWKELILSPSPAMRRILLSALGIMFLQQATGIDALVLYTPRVFQRAGMTDANRLLGVTCAVGVAKMLFTLVATLLMDRVGRRPLLLSSIGGMMLSLVGLGVGLTVVDRHPGAKITWALALCIASNVALVSFFSVGLGPISFVYATEILPLRVRALGSALGVASNRVAAGVVTMSFLSLSRAITIGGTFFLYAGITALTWVFVFAYLPETRGRTLEEMGKLFGMTTGAGMDENDDGKQKAVEMPAN</sequence>
<evidence type="ECO:0000256" key="4">
    <source>
        <dbReference type="ARBA" id="ARBA00022597"/>
    </source>
</evidence>
<proteinExistence type="inferred from homology"/>
<dbReference type="Proteomes" id="UP001054889">
    <property type="component" value="Unassembled WGS sequence"/>
</dbReference>
<feature type="transmembrane region" description="Helical" evidence="10">
    <location>
        <begin position="91"/>
        <end position="113"/>
    </location>
</feature>
<name>A0AAV5FD47_ELECO</name>
<dbReference type="InterPro" id="IPR036259">
    <property type="entry name" value="MFS_trans_sf"/>
</dbReference>
<dbReference type="SUPFAM" id="SSF103473">
    <property type="entry name" value="MFS general substrate transporter"/>
    <property type="match status" value="1"/>
</dbReference>
<dbReference type="PROSITE" id="PS50850">
    <property type="entry name" value="MFS"/>
    <property type="match status" value="1"/>
</dbReference>
<feature type="transmembrane region" description="Helical" evidence="10">
    <location>
        <begin position="119"/>
        <end position="139"/>
    </location>
</feature>
<dbReference type="GO" id="GO:0015293">
    <property type="term" value="F:symporter activity"/>
    <property type="evidence" value="ECO:0007669"/>
    <property type="project" value="UniProtKB-KW"/>
</dbReference>
<feature type="transmembrane region" description="Helical" evidence="10">
    <location>
        <begin position="454"/>
        <end position="473"/>
    </location>
</feature>
<feature type="transmembrane region" description="Helical" evidence="10">
    <location>
        <begin position="282"/>
        <end position="304"/>
    </location>
</feature>
<dbReference type="Pfam" id="PF00083">
    <property type="entry name" value="Sugar_tr"/>
    <property type="match status" value="1"/>
</dbReference>
<keyword evidence="5 10" id="KW-0812">Transmembrane</keyword>
<evidence type="ECO:0000256" key="3">
    <source>
        <dbReference type="ARBA" id="ARBA00022448"/>
    </source>
</evidence>
<dbReference type="InterPro" id="IPR020846">
    <property type="entry name" value="MFS_dom"/>
</dbReference>
<evidence type="ECO:0000256" key="6">
    <source>
        <dbReference type="ARBA" id="ARBA00022847"/>
    </source>
</evidence>
<dbReference type="PANTHER" id="PTHR48020">
    <property type="entry name" value="PROTON MYO-INOSITOL COTRANSPORTER"/>
    <property type="match status" value="1"/>
</dbReference>
<protein>
    <recommendedName>
        <fullName evidence="11">Major facilitator superfamily (MFS) profile domain-containing protein</fullName>
    </recommendedName>
</protein>
<feature type="transmembrane region" description="Helical" evidence="10">
    <location>
        <begin position="383"/>
        <end position="409"/>
    </location>
</feature>
<evidence type="ECO:0000256" key="10">
    <source>
        <dbReference type="SAM" id="Phobius"/>
    </source>
</evidence>
<keyword evidence="8 10" id="KW-0472">Membrane</keyword>
<evidence type="ECO:0000256" key="5">
    <source>
        <dbReference type="ARBA" id="ARBA00022692"/>
    </source>
</evidence>
<keyword evidence="3 9" id="KW-0813">Transport</keyword>
<dbReference type="InterPro" id="IPR050814">
    <property type="entry name" value="Myo-inositol_Transporter"/>
</dbReference>
<feature type="domain" description="Major facilitator superfamily (MFS) profile" evidence="11">
    <location>
        <begin position="24"/>
        <end position="476"/>
    </location>
</feature>
<evidence type="ECO:0000256" key="9">
    <source>
        <dbReference type="RuleBase" id="RU003346"/>
    </source>
</evidence>
<accession>A0AAV5FD47</accession>
<reference evidence="12" key="2">
    <citation type="submission" date="2021-12" db="EMBL/GenBank/DDBJ databases">
        <title>Resequencing data analysis of finger millet.</title>
        <authorList>
            <person name="Hatakeyama M."/>
            <person name="Aluri S."/>
            <person name="Balachadran M.T."/>
            <person name="Sivarajan S.R."/>
            <person name="Poveda L."/>
            <person name="Shimizu-Inatsugi R."/>
            <person name="Schlapbach R."/>
            <person name="Sreeman S.M."/>
            <person name="Shimizu K.K."/>
        </authorList>
    </citation>
    <scope>NUCLEOTIDE SEQUENCE</scope>
</reference>
<keyword evidence="13" id="KW-1185">Reference proteome</keyword>
<feature type="transmembrane region" description="Helical" evidence="10">
    <location>
        <begin position="20"/>
        <end position="42"/>
    </location>
</feature>
<evidence type="ECO:0000259" key="11">
    <source>
        <dbReference type="PROSITE" id="PS50850"/>
    </source>
</evidence>
<evidence type="ECO:0000313" key="13">
    <source>
        <dbReference type="Proteomes" id="UP001054889"/>
    </source>
</evidence>
<feature type="transmembrane region" description="Helical" evidence="10">
    <location>
        <begin position="349"/>
        <end position="371"/>
    </location>
</feature>
<dbReference type="NCBIfam" id="TIGR00879">
    <property type="entry name" value="SP"/>
    <property type="match status" value="1"/>
</dbReference>
<evidence type="ECO:0000256" key="8">
    <source>
        <dbReference type="ARBA" id="ARBA00023136"/>
    </source>
</evidence>